<dbReference type="AlphaFoldDB" id="A0A7D9N488"/>
<protein>
    <submittedName>
        <fullName evidence="2">Uncharacterized protein</fullName>
    </submittedName>
</protein>
<dbReference type="RefSeq" id="WP_023599057.1">
    <property type="nucleotide sequence ID" value="NC_022909.1"/>
</dbReference>
<evidence type="ECO:0000313" key="3">
    <source>
        <dbReference type="Proteomes" id="UP000018522"/>
    </source>
</evidence>
<sequence length="48" mass="5734">MIDVFFMLAILVTLIFLIAFFAMIRSLWTIYHQTEHTVLHLGKHHHVK</sequence>
<organism evidence="2 3">
    <name type="scientific">Lactobacillus johnsonii N6.2</name>
    <dbReference type="NCBI Taxonomy" id="1408186"/>
    <lineage>
        <taxon>Bacteria</taxon>
        <taxon>Bacillati</taxon>
        <taxon>Bacillota</taxon>
        <taxon>Bacilli</taxon>
        <taxon>Lactobacillales</taxon>
        <taxon>Lactobacillaceae</taxon>
        <taxon>Lactobacillus</taxon>
    </lineage>
</organism>
<evidence type="ECO:0000313" key="2">
    <source>
        <dbReference type="EMBL" id="AHA96583.1"/>
    </source>
</evidence>
<name>A0A7D9N488_LACJH</name>
<keyword evidence="1" id="KW-0472">Membrane</keyword>
<gene>
    <name evidence="2" type="ORF">T285_00470</name>
</gene>
<accession>A0A7D9N488</accession>
<reference evidence="2 3" key="1">
    <citation type="journal article" date="2014" name="Genome Announc.">
        <title>Complete Genome Sequences of Lactobacillus johnsonii Strain N6.2 and Lactobacillus reuteri Strain TD1.</title>
        <authorList>
            <person name="Leonard M.T."/>
            <person name="Valladares R.B."/>
            <person name="Ardissone A."/>
            <person name="Gonzalez C.F."/>
            <person name="Lorca G.L."/>
            <person name="Triplett E.W."/>
        </authorList>
    </citation>
    <scope>NUCLEOTIDE SEQUENCE [LARGE SCALE GENOMIC DNA]</scope>
    <source>
        <strain evidence="2 3">N6.2</strain>
    </source>
</reference>
<proteinExistence type="predicted"/>
<keyword evidence="1" id="KW-1133">Transmembrane helix</keyword>
<feature type="transmembrane region" description="Helical" evidence="1">
    <location>
        <begin position="6"/>
        <end position="24"/>
    </location>
</feature>
<dbReference type="KEGG" id="ljn:T285_00470"/>
<dbReference type="Proteomes" id="UP000018522">
    <property type="component" value="Chromosome"/>
</dbReference>
<keyword evidence="1" id="KW-0812">Transmembrane</keyword>
<dbReference type="EMBL" id="CP006811">
    <property type="protein sequence ID" value="AHA96583.1"/>
    <property type="molecule type" value="Genomic_DNA"/>
</dbReference>
<evidence type="ECO:0000256" key="1">
    <source>
        <dbReference type="SAM" id="Phobius"/>
    </source>
</evidence>